<evidence type="ECO:0000313" key="2">
    <source>
        <dbReference type="EMBL" id="KAK0465745.1"/>
    </source>
</evidence>
<name>A0AA39NHH7_9AGAR</name>
<feature type="region of interest" description="Disordered" evidence="1">
    <location>
        <begin position="259"/>
        <end position="365"/>
    </location>
</feature>
<gene>
    <name evidence="2" type="ORF">IW261DRAFT_1613316</name>
</gene>
<evidence type="ECO:0000313" key="3">
    <source>
        <dbReference type="Proteomes" id="UP001175227"/>
    </source>
</evidence>
<protein>
    <submittedName>
        <fullName evidence="2">Uncharacterized protein</fullName>
    </submittedName>
</protein>
<keyword evidence="3" id="KW-1185">Reference proteome</keyword>
<proteinExistence type="predicted"/>
<sequence>MAALEGPASLQWLLNPTSDLGGASPSPRHAFQFHAEPPARPGTEDDAPKRTAPSHRSNPIAHSRHALQPRDANSTSNILPPAPIYPQSVSQSNKRRFHEIDDRDCRVNSGVTDQPLKPKFYKNETGMRAPRELSLPSALGVYDKCSYAQETIPKPKRQQWDFISVYDPLPRPNEGPRDFYSSKDGGSLQCPYTFCPRSFSIFTQYDEMKSHYAEHANRNAEWEVWSRRHMELENVNGSCFSLAPKKYYTASQSEALLKPLHKNPPSAKPGAHRHPAHTNRQRPRTPQLPTKPSKRGGARTIYDVTHPSRAPPPPPPPKHNSSLQVPAERHRGGRTIYDVQYPGARRSERLAGKKIGDAQGTSKGR</sequence>
<accession>A0AA39NHH7</accession>
<feature type="region of interest" description="Disordered" evidence="1">
    <location>
        <begin position="13"/>
        <end position="121"/>
    </location>
</feature>
<evidence type="ECO:0000256" key="1">
    <source>
        <dbReference type="SAM" id="MobiDB-lite"/>
    </source>
</evidence>
<dbReference type="EMBL" id="JAUEPR010000090">
    <property type="protein sequence ID" value="KAK0465745.1"/>
    <property type="molecule type" value="Genomic_DNA"/>
</dbReference>
<comment type="caution">
    <text evidence="2">The sequence shown here is derived from an EMBL/GenBank/DDBJ whole genome shotgun (WGS) entry which is preliminary data.</text>
</comment>
<feature type="compositionally biased region" description="Basic residues" evidence="1">
    <location>
        <begin position="270"/>
        <end position="283"/>
    </location>
</feature>
<organism evidence="2 3">
    <name type="scientific">Armillaria novae-zelandiae</name>
    <dbReference type="NCBI Taxonomy" id="153914"/>
    <lineage>
        <taxon>Eukaryota</taxon>
        <taxon>Fungi</taxon>
        <taxon>Dikarya</taxon>
        <taxon>Basidiomycota</taxon>
        <taxon>Agaricomycotina</taxon>
        <taxon>Agaricomycetes</taxon>
        <taxon>Agaricomycetidae</taxon>
        <taxon>Agaricales</taxon>
        <taxon>Marasmiineae</taxon>
        <taxon>Physalacriaceae</taxon>
        <taxon>Armillaria</taxon>
    </lineage>
</organism>
<feature type="compositionally biased region" description="Pro residues" evidence="1">
    <location>
        <begin position="309"/>
        <end position="318"/>
    </location>
</feature>
<feature type="compositionally biased region" description="Basic and acidic residues" evidence="1">
    <location>
        <begin position="345"/>
        <end position="356"/>
    </location>
</feature>
<reference evidence="2" key="1">
    <citation type="submission" date="2023-06" db="EMBL/GenBank/DDBJ databases">
        <authorList>
            <consortium name="Lawrence Berkeley National Laboratory"/>
            <person name="Ahrendt S."/>
            <person name="Sahu N."/>
            <person name="Indic B."/>
            <person name="Wong-Bajracharya J."/>
            <person name="Merenyi Z."/>
            <person name="Ke H.-M."/>
            <person name="Monk M."/>
            <person name="Kocsube S."/>
            <person name="Drula E."/>
            <person name="Lipzen A."/>
            <person name="Balint B."/>
            <person name="Henrissat B."/>
            <person name="Andreopoulos B."/>
            <person name="Martin F.M."/>
            <person name="Harder C.B."/>
            <person name="Rigling D."/>
            <person name="Ford K.L."/>
            <person name="Foster G.D."/>
            <person name="Pangilinan J."/>
            <person name="Papanicolaou A."/>
            <person name="Barry K."/>
            <person name="LaButti K."/>
            <person name="Viragh M."/>
            <person name="Koriabine M."/>
            <person name="Yan M."/>
            <person name="Riley R."/>
            <person name="Champramary S."/>
            <person name="Plett K.L."/>
            <person name="Tsai I.J."/>
            <person name="Slot J."/>
            <person name="Sipos G."/>
            <person name="Plett J."/>
            <person name="Nagy L.G."/>
            <person name="Grigoriev I.V."/>
        </authorList>
    </citation>
    <scope>NUCLEOTIDE SEQUENCE</scope>
    <source>
        <strain evidence="2">ICMP 16352</strain>
    </source>
</reference>
<dbReference type="AlphaFoldDB" id="A0AA39NHH7"/>
<dbReference type="Proteomes" id="UP001175227">
    <property type="component" value="Unassembled WGS sequence"/>
</dbReference>